<proteinExistence type="inferred from homology"/>
<dbReference type="PANTHER" id="PTHR37690">
    <property type="entry name" value="CHORISMATE DEHYDRATASE"/>
    <property type="match status" value="1"/>
</dbReference>
<protein>
    <recommendedName>
        <fullName evidence="4">Chorismate dehydratase</fullName>
        <ecNumber evidence="4">4.2.1.151</ecNumber>
    </recommendedName>
    <alternativeName>
        <fullName evidence="4">Menaquinone biosynthetic enzyme MqnA</fullName>
    </alternativeName>
</protein>
<reference evidence="5 6" key="1">
    <citation type="submission" date="2015-07" db="EMBL/GenBank/DDBJ databases">
        <title>Isolation and Genomic Characterization of a Novel Halophilic Metal-Reducing Deltaproteobacterium from the Deep Subsurface.</title>
        <authorList>
            <person name="Badalamenti J.P."/>
            <person name="Summers Z.M."/>
            <person name="Gralnick J.A."/>
            <person name="Bond D.R."/>
        </authorList>
    </citation>
    <scope>NUCLEOTIDE SEQUENCE [LARGE SCALE GENOMIC DNA]</scope>
    <source>
        <strain evidence="5 6">WTL</strain>
    </source>
</reference>
<dbReference type="UniPathway" id="UPA00079"/>
<comment type="catalytic activity">
    <reaction evidence="4">
        <text>chorismate = 3-[(1-carboxyvinyl)-oxy]benzoate + H2O</text>
        <dbReference type="Rhea" id="RHEA:40051"/>
        <dbReference type="ChEBI" id="CHEBI:15377"/>
        <dbReference type="ChEBI" id="CHEBI:29748"/>
        <dbReference type="ChEBI" id="CHEBI:76981"/>
        <dbReference type="EC" id="4.2.1.151"/>
    </reaction>
</comment>
<evidence type="ECO:0000313" key="5">
    <source>
        <dbReference type="EMBL" id="ALC16899.1"/>
    </source>
</evidence>
<dbReference type="GO" id="GO:0016836">
    <property type="term" value="F:hydro-lyase activity"/>
    <property type="evidence" value="ECO:0007669"/>
    <property type="project" value="UniProtKB-UniRule"/>
</dbReference>
<dbReference type="EC" id="4.2.1.151" evidence="4"/>
<dbReference type="InterPro" id="IPR030868">
    <property type="entry name" value="MqnA"/>
</dbReference>
<dbReference type="CDD" id="cd13634">
    <property type="entry name" value="PBP2_Sco4506"/>
    <property type="match status" value="1"/>
</dbReference>
<gene>
    <name evidence="4 5" type="primary">mqnA</name>
    <name evidence="5" type="ORF">DSOUD_2134</name>
</gene>
<evidence type="ECO:0000313" key="6">
    <source>
        <dbReference type="Proteomes" id="UP000057158"/>
    </source>
</evidence>
<comment type="function">
    <text evidence="4">Catalyzes the dehydration of chorismate into 3-[(1-carboxyvinyl)oxy]benzoate, a step in the biosynthesis of menaquinone (MK, vitamin K2).</text>
</comment>
<dbReference type="HAMAP" id="MF_00995">
    <property type="entry name" value="MqnA"/>
    <property type="match status" value="1"/>
</dbReference>
<evidence type="ECO:0000256" key="4">
    <source>
        <dbReference type="HAMAP-Rule" id="MF_00995"/>
    </source>
</evidence>
<dbReference type="KEGG" id="des:DSOUD_2134"/>
<organism evidence="5 6">
    <name type="scientific">Desulfuromonas soudanensis</name>
    <dbReference type="NCBI Taxonomy" id="1603606"/>
    <lineage>
        <taxon>Bacteria</taxon>
        <taxon>Pseudomonadati</taxon>
        <taxon>Thermodesulfobacteriota</taxon>
        <taxon>Desulfuromonadia</taxon>
        <taxon>Desulfuromonadales</taxon>
        <taxon>Desulfuromonadaceae</taxon>
        <taxon>Desulfuromonas</taxon>
    </lineage>
</organism>
<dbReference type="Pfam" id="PF02621">
    <property type="entry name" value="VitK2_biosynth"/>
    <property type="match status" value="1"/>
</dbReference>
<comment type="similarity">
    <text evidence="4">Belongs to the MqnA/MqnD family. MqnA subfamily.</text>
</comment>
<evidence type="ECO:0000256" key="1">
    <source>
        <dbReference type="ARBA" id="ARBA00004863"/>
    </source>
</evidence>
<evidence type="ECO:0000256" key="3">
    <source>
        <dbReference type="ARBA" id="ARBA00023239"/>
    </source>
</evidence>
<dbReference type="Gene3D" id="3.40.190.10">
    <property type="entry name" value="Periplasmic binding protein-like II"/>
    <property type="match status" value="2"/>
</dbReference>
<sequence>MTLTIGHISYINCAPFFHYLQQCGFDGRIVGGVPSELNRRLACGDLDLSPSSSFEYAHNWRNYLLLPGQSISASGPVKSVLLFTSRPIEELEGEPIALTGESATSVNLLQILLREFYGHKEVNCRVPAVPVEEVLAEGGAALLIGDRALRAATKLGRTQRVYDLAELWHRHTGLPFVFALWILRRDAACRDPQGVRSLLGQLAASRKRALADLQTLAANTPERKWMGEGELIDYWRAMSYDLDGSHIEGLRLFFALAVKYGLLAEIPEIHFFS</sequence>
<dbReference type="OrthoDB" id="9810112at2"/>
<dbReference type="PATRIC" id="fig|1603606.3.peg.2307"/>
<name>A0A0M3QFV7_9BACT</name>
<dbReference type="EMBL" id="CP010802">
    <property type="protein sequence ID" value="ALC16899.1"/>
    <property type="molecule type" value="Genomic_DNA"/>
</dbReference>
<dbReference type="RefSeq" id="WP_053550951.1">
    <property type="nucleotide sequence ID" value="NZ_CP010802.1"/>
</dbReference>
<accession>A0A0M3QFV7</accession>
<dbReference type="AlphaFoldDB" id="A0A0M3QFV7"/>
<dbReference type="SUPFAM" id="SSF53850">
    <property type="entry name" value="Periplasmic binding protein-like II"/>
    <property type="match status" value="1"/>
</dbReference>
<dbReference type="PANTHER" id="PTHR37690:SF1">
    <property type="entry name" value="CHORISMATE DEHYDRATASE"/>
    <property type="match status" value="1"/>
</dbReference>
<dbReference type="GO" id="GO:0009234">
    <property type="term" value="P:menaquinone biosynthetic process"/>
    <property type="evidence" value="ECO:0007669"/>
    <property type="project" value="UniProtKB-UniRule"/>
</dbReference>
<evidence type="ECO:0000256" key="2">
    <source>
        <dbReference type="ARBA" id="ARBA00022428"/>
    </source>
</evidence>
<dbReference type="STRING" id="1603606.DSOUD_2134"/>
<comment type="pathway">
    <text evidence="1 4">Quinol/quinone metabolism; menaquinone biosynthesis.</text>
</comment>
<keyword evidence="2 4" id="KW-0474">Menaquinone biosynthesis</keyword>
<dbReference type="Proteomes" id="UP000057158">
    <property type="component" value="Chromosome"/>
</dbReference>
<keyword evidence="3 4" id="KW-0456">Lyase</keyword>
<dbReference type="InterPro" id="IPR003773">
    <property type="entry name" value="Menaquinone_biosynth"/>
</dbReference>
<keyword evidence="6" id="KW-1185">Reference proteome</keyword>